<dbReference type="GO" id="GO:0046872">
    <property type="term" value="F:metal ion binding"/>
    <property type="evidence" value="ECO:0007669"/>
    <property type="project" value="UniProtKB-KW"/>
</dbReference>
<feature type="domain" description="PDEase" evidence="8">
    <location>
        <begin position="372"/>
        <end position="708"/>
    </location>
</feature>
<feature type="transmembrane region" description="Helical" evidence="7">
    <location>
        <begin position="106"/>
        <end position="123"/>
    </location>
</feature>
<dbReference type="InterPro" id="IPR003607">
    <property type="entry name" value="HD/PDEase_dom"/>
</dbReference>
<dbReference type="Proteomes" id="UP000290189">
    <property type="component" value="Unassembled WGS sequence"/>
</dbReference>
<dbReference type="CDD" id="cd00077">
    <property type="entry name" value="HDc"/>
    <property type="match status" value="1"/>
</dbReference>
<evidence type="ECO:0000256" key="7">
    <source>
        <dbReference type="SAM" id="Phobius"/>
    </source>
</evidence>
<evidence type="ECO:0000313" key="10">
    <source>
        <dbReference type="Proteomes" id="UP000290189"/>
    </source>
</evidence>
<keyword evidence="7" id="KW-0472">Membrane</keyword>
<protein>
    <recommendedName>
        <fullName evidence="6">Phosphodiesterase</fullName>
        <ecNumber evidence="6">3.1.4.-</ecNumber>
    </recommendedName>
</protein>
<dbReference type="PROSITE" id="PS00126">
    <property type="entry name" value="PDEASE_I_1"/>
    <property type="match status" value="1"/>
</dbReference>
<sequence length="728" mass="81123">MLAGASRTSRVAPEISRSARERITDTLDEIDDDRWTTIVSYGTSFTLMMAHVVDMVRFSNVEMERDFTEENITKHLPSSQARLVVVLVVVVIVEACIMAGRGQMIQLGIACALIAINAASYFARHYVDVRHFAVVCTVVSLVAAIMVAFAPADVNSKWPMGLLLAVLGLSSVLIRMRLLYFIAITLGTIVTFVALTYHDLAGAALLTVISVIFLIGAFRNEAWLRSEFLQKSAVENENRILKMRLERLNQAPVSSPLEHVVTVLRALLHSKYNVPPVVEDRIKSVIEMLSMDPESLLRPSFTDQSEDNRRLLGSLILGTSERKVGSATSRPHVLVHQVSMAHLQQFQASVDRSASSRHQSGIHMLERTNSKRALADSSIVNATIEIELSKQISARSWNIDLIDMNARTGGHVLSLVAKVLFDKRDLFKTLKIDPVVARNFFGEVESRYKPVPYHCASHGAEVAYSFYHLLVTSRQLQSLESLEVMSALIACLGHDIGHPGFNNAFMVATSSDVALLYNDMSVLENFHIAELFRVMSLPKHNILASLSKTQYRVARQIIIDVIMATDLGRHFDVLSSVRAKIALAPPGDEATVVNFFEKDVTLMLKLVVKLADLSHFAKDHEIHMKWNSLLLEEFYAQGDQERTLGLQVSPLMDRNEREYCLGKNQNAFIDLIVRPLYECANVVLFGMTPIVSELNSTVAYWARYVDRPKSLGLGGEPPPKLTRDGSNI</sequence>
<dbReference type="GO" id="GO:0004114">
    <property type="term" value="F:3',5'-cyclic-nucleotide phosphodiesterase activity"/>
    <property type="evidence" value="ECO:0007669"/>
    <property type="project" value="InterPro"/>
</dbReference>
<organism evidence="9 10">
    <name type="scientific">Plasmodiophora brassicae</name>
    <name type="common">Clubroot disease agent</name>
    <dbReference type="NCBI Taxonomy" id="37360"/>
    <lineage>
        <taxon>Eukaryota</taxon>
        <taxon>Sar</taxon>
        <taxon>Rhizaria</taxon>
        <taxon>Endomyxa</taxon>
        <taxon>Phytomyxea</taxon>
        <taxon>Plasmodiophorida</taxon>
        <taxon>Plasmodiophoridae</taxon>
        <taxon>Plasmodiophora</taxon>
    </lineage>
</organism>
<reference evidence="9 10" key="1">
    <citation type="submission" date="2018-03" db="EMBL/GenBank/DDBJ databases">
        <authorList>
            <person name="Fogelqvist J."/>
        </authorList>
    </citation>
    <scope>NUCLEOTIDE SEQUENCE [LARGE SCALE GENOMIC DNA]</scope>
</reference>
<dbReference type="EC" id="3.1.4.-" evidence="6"/>
<feature type="transmembrane region" description="Helical" evidence="7">
    <location>
        <begin position="203"/>
        <end position="222"/>
    </location>
</feature>
<feature type="binding site" evidence="4">
    <location>
        <begin position="454"/>
        <end position="458"/>
    </location>
    <ligand>
        <name>AMP</name>
        <dbReference type="ChEBI" id="CHEBI:456215"/>
    </ligand>
</feature>
<dbReference type="PROSITE" id="PS51845">
    <property type="entry name" value="PDEASE_I_2"/>
    <property type="match status" value="1"/>
</dbReference>
<evidence type="ECO:0000256" key="1">
    <source>
        <dbReference type="ARBA" id="ARBA00022723"/>
    </source>
</evidence>
<evidence type="ECO:0000256" key="5">
    <source>
        <dbReference type="PIRSR" id="PIRSR623088-3"/>
    </source>
</evidence>
<evidence type="ECO:0000256" key="3">
    <source>
        <dbReference type="PIRSR" id="PIRSR623088-1"/>
    </source>
</evidence>
<feature type="binding site" evidence="4">
    <location>
        <position position="665"/>
    </location>
    <ligand>
        <name>AMP</name>
        <dbReference type="ChEBI" id="CHEBI:456215"/>
    </ligand>
</feature>
<gene>
    <name evidence="9" type="ORF">PLBR_LOCUS9221</name>
</gene>
<keyword evidence="2 6" id="KW-0378">Hydrolase</keyword>
<geneLocation type="mitochondrion" evidence="9"/>
<feature type="binding site" evidence="5">
    <location>
        <position position="495"/>
    </location>
    <ligand>
        <name>Zn(2+)</name>
        <dbReference type="ChEBI" id="CHEBI:29105"/>
        <label>2</label>
    </ligand>
</feature>
<evidence type="ECO:0000313" key="9">
    <source>
        <dbReference type="EMBL" id="SPR02006.1"/>
    </source>
</evidence>
<feature type="binding site" evidence="5">
    <location>
        <position position="612"/>
    </location>
    <ligand>
        <name>Zn(2+)</name>
        <dbReference type="ChEBI" id="CHEBI:29105"/>
        <label>1</label>
    </ligand>
</feature>
<keyword evidence="1 5" id="KW-0479">Metal-binding</keyword>
<comment type="similarity">
    <text evidence="6">Belongs to the cyclic nucleotide phosphodiesterase family.</text>
</comment>
<dbReference type="PRINTS" id="PR00387">
    <property type="entry name" value="PDIESTERASE1"/>
</dbReference>
<dbReference type="EMBL" id="OVEO01000020">
    <property type="protein sequence ID" value="SPR02006.1"/>
    <property type="molecule type" value="Genomic_DNA"/>
</dbReference>
<dbReference type="GO" id="GO:0007165">
    <property type="term" value="P:signal transduction"/>
    <property type="evidence" value="ECO:0007669"/>
    <property type="project" value="InterPro"/>
</dbReference>
<dbReference type="InterPro" id="IPR002073">
    <property type="entry name" value="PDEase_catalytic_dom"/>
</dbReference>
<feature type="binding site" evidence="5">
    <location>
        <position position="494"/>
    </location>
    <ligand>
        <name>Zn(2+)</name>
        <dbReference type="ChEBI" id="CHEBI:29105"/>
        <label>1</label>
    </ligand>
</feature>
<proteinExistence type="inferred from homology"/>
<feature type="binding site" evidence="5">
    <location>
        <position position="458"/>
    </location>
    <ligand>
        <name>Zn(2+)</name>
        <dbReference type="ChEBI" id="CHEBI:29105"/>
        <label>1</label>
    </ligand>
</feature>
<accession>A0A3P3YP53</accession>
<dbReference type="PANTHER" id="PTHR11347">
    <property type="entry name" value="CYCLIC NUCLEOTIDE PHOSPHODIESTERASE"/>
    <property type="match status" value="1"/>
</dbReference>
<name>A0A3P3YP53_PLABS</name>
<feature type="active site" description="Proton donor" evidence="3">
    <location>
        <position position="454"/>
    </location>
</feature>
<dbReference type="SUPFAM" id="SSF109604">
    <property type="entry name" value="HD-domain/PDEase-like"/>
    <property type="match status" value="1"/>
</dbReference>
<keyword evidence="7" id="KW-1133">Transmembrane helix</keyword>
<feature type="binding site" evidence="4">
    <location>
        <position position="612"/>
    </location>
    <ligand>
        <name>AMP</name>
        <dbReference type="ChEBI" id="CHEBI:456215"/>
    </ligand>
</feature>
<evidence type="ECO:0000259" key="8">
    <source>
        <dbReference type="PROSITE" id="PS51845"/>
    </source>
</evidence>
<feature type="transmembrane region" description="Helical" evidence="7">
    <location>
        <begin position="132"/>
        <end position="152"/>
    </location>
</feature>
<dbReference type="Pfam" id="PF00233">
    <property type="entry name" value="PDEase_I"/>
    <property type="match status" value="1"/>
</dbReference>
<feature type="binding site" evidence="5">
    <location>
        <position position="495"/>
    </location>
    <ligand>
        <name>Zn(2+)</name>
        <dbReference type="ChEBI" id="CHEBI:29105"/>
        <label>1</label>
    </ligand>
</feature>
<dbReference type="AlphaFoldDB" id="A0A3P3YP53"/>
<dbReference type="InterPro" id="IPR036971">
    <property type="entry name" value="PDEase_catalytic_dom_sf"/>
</dbReference>
<keyword evidence="7" id="KW-0812">Transmembrane</keyword>
<comment type="cofactor">
    <cofactor evidence="6">
        <name>a divalent metal cation</name>
        <dbReference type="ChEBI" id="CHEBI:60240"/>
    </cofactor>
    <text evidence="6">Binds 2 divalent metal cations per subunit. Site 1 may preferentially bind zinc ions, while site 2 has a preference for magnesium and/or manganese ions.</text>
</comment>
<feature type="transmembrane region" description="Helical" evidence="7">
    <location>
        <begin position="179"/>
        <end position="197"/>
    </location>
</feature>
<dbReference type="InterPro" id="IPR023174">
    <property type="entry name" value="PDEase_CS"/>
</dbReference>
<feature type="binding site" evidence="4">
    <location>
        <position position="495"/>
    </location>
    <ligand>
        <name>AMP</name>
        <dbReference type="ChEBI" id="CHEBI:456215"/>
    </ligand>
</feature>
<evidence type="ECO:0000256" key="2">
    <source>
        <dbReference type="ARBA" id="ARBA00022801"/>
    </source>
</evidence>
<dbReference type="SMART" id="SM00471">
    <property type="entry name" value="HDc"/>
    <property type="match status" value="1"/>
</dbReference>
<feature type="transmembrane region" description="Helical" evidence="7">
    <location>
        <begin position="81"/>
        <end position="100"/>
    </location>
</feature>
<keyword evidence="9" id="KW-0496">Mitochondrion</keyword>
<dbReference type="InterPro" id="IPR023088">
    <property type="entry name" value="PDEase"/>
</dbReference>
<evidence type="ECO:0000256" key="6">
    <source>
        <dbReference type="RuleBase" id="RU363067"/>
    </source>
</evidence>
<dbReference type="Gene3D" id="1.10.1300.10">
    <property type="entry name" value="3'5'-cyclic nucleotide phosphodiesterase, catalytic domain"/>
    <property type="match status" value="1"/>
</dbReference>
<evidence type="ECO:0000256" key="4">
    <source>
        <dbReference type="PIRSR" id="PIRSR623088-2"/>
    </source>
</evidence>